<feature type="non-terminal residue" evidence="1">
    <location>
        <position position="77"/>
    </location>
</feature>
<protein>
    <submittedName>
        <fullName evidence="1">Uncharacterized protein</fullName>
    </submittedName>
</protein>
<dbReference type="EMBL" id="LAZR01058396">
    <property type="protein sequence ID" value="KKK69983.1"/>
    <property type="molecule type" value="Genomic_DNA"/>
</dbReference>
<proteinExistence type="predicted"/>
<dbReference type="AlphaFoldDB" id="A0A0F8XM12"/>
<sequence>MLKFCLNDPYLEEECADQNIKSAPEQLFYSWWSITPHKPEIGLLAQYQIGQYRVDFVVDTLTYFVNSDQRYSVEKLI</sequence>
<comment type="caution">
    <text evidence="1">The sequence shown here is derived from an EMBL/GenBank/DDBJ whole genome shotgun (WGS) entry which is preliminary data.</text>
</comment>
<name>A0A0F8XM12_9ZZZZ</name>
<gene>
    <name evidence="1" type="ORF">LCGC14_2928610</name>
</gene>
<evidence type="ECO:0000313" key="1">
    <source>
        <dbReference type="EMBL" id="KKK69983.1"/>
    </source>
</evidence>
<organism evidence="1">
    <name type="scientific">marine sediment metagenome</name>
    <dbReference type="NCBI Taxonomy" id="412755"/>
    <lineage>
        <taxon>unclassified sequences</taxon>
        <taxon>metagenomes</taxon>
        <taxon>ecological metagenomes</taxon>
    </lineage>
</organism>
<reference evidence="1" key="1">
    <citation type="journal article" date="2015" name="Nature">
        <title>Complex archaea that bridge the gap between prokaryotes and eukaryotes.</title>
        <authorList>
            <person name="Spang A."/>
            <person name="Saw J.H."/>
            <person name="Jorgensen S.L."/>
            <person name="Zaremba-Niedzwiedzka K."/>
            <person name="Martijn J."/>
            <person name="Lind A.E."/>
            <person name="van Eijk R."/>
            <person name="Schleper C."/>
            <person name="Guy L."/>
            <person name="Ettema T.J."/>
        </authorList>
    </citation>
    <scope>NUCLEOTIDE SEQUENCE</scope>
</reference>
<accession>A0A0F8XM12</accession>